<evidence type="ECO:0000259" key="2">
    <source>
        <dbReference type="PROSITE" id="PS50802"/>
    </source>
</evidence>
<dbReference type="InterPro" id="IPR004027">
    <property type="entry name" value="SEC_C_motif"/>
</dbReference>
<dbReference type="EMBL" id="CAICTM010000800">
    <property type="protein sequence ID" value="CAB9516703.1"/>
    <property type="molecule type" value="Genomic_DNA"/>
</dbReference>
<dbReference type="CDD" id="cd22771">
    <property type="entry name" value="OTU_plant_OTU7-like"/>
    <property type="match status" value="1"/>
</dbReference>
<reference evidence="3" key="1">
    <citation type="submission" date="2020-06" db="EMBL/GenBank/DDBJ databases">
        <authorList>
            <consortium name="Plant Systems Biology data submission"/>
        </authorList>
    </citation>
    <scope>NUCLEOTIDE SEQUENCE</scope>
    <source>
        <strain evidence="3">D6</strain>
    </source>
</reference>
<keyword evidence="4" id="KW-1185">Reference proteome</keyword>
<dbReference type="Pfam" id="PF02810">
    <property type="entry name" value="SEC-C"/>
    <property type="match status" value="1"/>
</dbReference>
<sequence length="339" mass="38535">MGRKGKGSSKKGGKQRKSHDDSTDSTGPSDPPSRNKRHKNKQKEPTTSEDDEFRASLQASGQYSILEIDADGNCLFRSLSDQLFHDLGKRYYQDVRHAVCDFIEHHKDDFSVFLVLDDDDCKDEEDAEDFESYVEQMRQDGEWGGNLELVAAARLYRRNITVFSGQHSMNIPHGLTDTSDNEGEDLLLSYHDNDHYSSVHDLTKRHKIAPLAPPAHSLSNEAAPRKRKSGKKANNKKEPPEEKKEMDEQRPPPLEPEGKRADDDGSVIAAATPPSSKPTRKNATCPCGSGKKYKKCCWAQERHKQRIQKNKRQQEDEQEEEEEVEVVHEMNGNFRVLHI</sequence>
<dbReference type="GO" id="GO:0004843">
    <property type="term" value="F:cysteine-type deubiquitinase activity"/>
    <property type="evidence" value="ECO:0007669"/>
    <property type="project" value="TreeGrafter"/>
</dbReference>
<evidence type="ECO:0000256" key="1">
    <source>
        <dbReference type="SAM" id="MobiDB-lite"/>
    </source>
</evidence>
<name>A0A9N8HN83_9STRA</name>
<dbReference type="InterPro" id="IPR038765">
    <property type="entry name" value="Papain-like_cys_pep_sf"/>
</dbReference>
<dbReference type="Pfam" id="PF02338">
    <property type="entry name" value="OTU"/>
    <property type="match status" value="1"/>
</dbReference>
<dbReference type="Proteomes" id="UP001153069">
    <property type="component" value="Unassembled WGS sequence"/>
</dbReference>
<evidence type="ECO:0000313" key="4">
    <source>
        <dbReference type="Proteomes" id="UP001153069"/>
    </source>
</evidence>
<feature type="domain" description="OTU" evidence="2">
    <location>
        <begin position="63"/>
        <end position="202"/>
    </location>
</feature>
<dbReference type="PROSITE" id="PS50802">
    <property type="entry name" value="OTU"/>
    <property type="match status" value="1"/>
</dbReference>
<gene>
    <name evidence="3" type="ORF">SEMRO_801_G204460.1</name>
</gene>
<dbReference type="GO" id="GO:0016579">
    <property type="term" value="P:protein deubiquitination"/>
    <property type="evidence" value="ECO:0007669"/>
    <property type="project" value="TreeGrafter"/>
</dbReference>
<dbReference type="InterPro" id="IPR050704">
    <property type="entry name" value="Peptidase_C85-like"/>
</dbReference>
<evidence type="ECO:0000313" key="3">
    <source>
        <dbReference type="EMBL" id="CAB9516703.1"/>
    </source>
</evidence>
<proteinExistence type="predicted"/>
<dbReference type="SUPFAM" id="SSF103642">
    <property type="entry name" value="Sec-C motif"/>
    <property type="match status" value="1"/>
</dbReference>
<feature type="compositionally biased region" description="Basic and acidic residues" evidence="1">
    <location>
        <begin position="235"/>
        <end position="263"/>
    </location>
</feature>
<accession>A0A9N8HN83</accession>
<organism evidence="3 4">
    <name type="scientific">Seminavis robusta</name>
    <dbReference type="NCBI Taxonomy" id="568900"/>
    <lineage>
        <taxon>Eukaryota</taxon>
        <taxon>Sar</taxon>
        <taxon>Stramenopiles</taxon>
        <taxon>Ochrophyta</taxon>
        <taxon>Bacillariophyta</taxon>
        <taxon>Bacillariophyceae</taxon>
        <taxon>Bacillariophycidae</taxon>
        <taxon>Naviculales</taxon>
        <taxon>Naviculaceae</taxon>
        <taxon>Seminavis</taxon>
    </lineage>
</organism>
<dbReference type="Gene3D" id="3.90.70.80">
    <property type="match status" value="1"/>
</dbReference>
<dbReference type="SUPFAM" id="SSF54001">
    <property type="entry name" value="Cysteine proteinases"/>
    <property type="match status" value="1"/>
</dbReference>
<dbReference type="OrthoDB" id="415023at2759"/>
<comment type="caution">
    <text evidence="3">The sequence shown here is derived from an EMBL/GenBank/DDBJ whole genome shotgun (WGS) entry which is preliminary data.</text>
</comment>
<dbReference type="PANTHER" id="PTHR12419">
    <property type="entry name" value="OTU DOMAIN CONTAINING PROTEIN"/>
    <property type="match status" value="1"/>
</dbReference>
<feature type="compositionally biased region" description="Basic residues" evidence="1">
    <location>
        <begin position="225"/>
        <end position="234"/>
    </location>
</feature>
<protein>
    <submittedName>
        <fullName evidence="3">OTU domain-containing protein 5-A</fullName>
    </submittedName>
</protein>
<dbReference type="InterPro" id="IPR003323">
    <property type="entry name" value="OTU_dom"/>
</dbReference>
<dbReference type="PANTHER" id="PTHR12419:SF7">
    <property type="entry name" value="OTU DOMAIN-CONTAINING PROTEIN 3"/>
    <property type="match status" value="1"/>
</dbReference>
<feature type="region of interest" description="Disordered" evidence="1">
    <location>
        <begin position="1"/>
        <end position="53"/>
    </location>
</feature>
<dbReference type="Gene3D" id="3.10.450.50">
    <property type="match status" value="1"/>
</dbReference>
<feature type="compositionally biased region" description="Basic residues" evidence="1">
    <location>
        <begin position="1"/>
        <end position="17"/>
    </location>
</feature>
<feature type="region of interest" description="Disordered" evidence="1">
    <location>
        <begin position="210"/>
        <end position="326"/>
    </location>
</feature>
<dbReference type="AlphaFoldDB" id="A0A9N8HN83"/>